<gene>
    <name evidence="1" type="ORF">Rhow_006155</name>
</gene>
<proteinExistence type="predicted"/>
<dbReference type="EMBL" id="BHYM01000052">
    <property type="protein sequence ID" value="GCE42216.1"/>
    <property type="molecule type" value="Genomic_DNA"/>
</dbReference>
<protein>
    <submittedName>
        <fullName evidence="1">Uncharacterized protein</fullName>
    </submittedName>
</protein>
<organism evidence="1 2">
    <name type="scientific">Rhodococcus wratislaviensis</name>
    <name type="common">Tsukamurella wratislaviensis</name>
    <dbReference type="NCBI Taxonomy" id="44752"/>
    <lineage>
        <taxon>Bacteria</taxon>
        <taxon>Bacillati</taxon>
        <taxon>Actinomycetota</taxon>
        <taxon>Actinomycetes</taxon>
        <taxon>Mycobacteriales</taxon>
        <taxon>Nocardiaceae</taxon>
        <taxon>Rhodococcus</taxon>
    </lineage>
</organism>
<reference evidence="1 2" key="1">
    <citation type="submission" date="2018-11" db="EMBL/GenBank/DDBJ databases">
        <title>Microbial catabolism of amino acid.</title>
        <authorList>
            <person name="Hibi M."/>
            <person name="Ogawa J."/>
        </authorList>
    </citation>
    <scope>NUCLEOTIDE SEQUENCE [LARGE SCALE GENOMIC DNA]</scope>
    <source>
        <strain evidence="1 2">C31-06</strain>
    </source>
</reference>
<keyword evidence="2" id="KW-1185">Reference proteome</keyword>
<accession>A0A402CF10</accession>
<dbReference type="AlphaFoldDB" id="A0A402CF10"/>
<comment type="caution">
    <text evidence="1">The sequence shown here is derived from an EMBL/GenBank/DDBJ whole genome shotgun (WGS) entry which is preliminary data.</text>
</comment>
<sequence length="51" mass="5592">MRCAVITDAGGARHIAHELHREIGDGASSRSTIHRVLVRNGIVNPPEQQHK</sequence>
<dbReference type="Proteomes" id="UP000287519">
    <property type="component" value="Unassembled WGS sequence"/>
</dbReference>
<evidence type="ECO:0000313" key="2">
    <source>
        <dbReference type="Proteomes" id="UP000287519"/>
    </source>
</evidence>
<evidence type="ECO:0000313" key="1">
    <source>
        <dbReference type="EMBL" id="GCE42216.1"/>
    </source>
</evidence>
<name>A0A402CF10_RHOWR</name>